<evidence type="ECO:0000259" key="3">
    <source>
        <dbReference type="PROSITE" id="PS50103"/>
    </source>
</evidence>
<feature type="region of interest" description="Disordered" evidence="2">
    <location>
        <begin position="103"/>
        <end position="172"/>
    </location>
</feature>
<organism evidence="5">
    <name type="scientific">Laccaria bicolor (strain S238N-H82 / ATCC MYA-4686)</name>
    <name type="common">Bicoloured deceiver</name>
    <name type="synonym">Laccaria laccata var. bicolor</name>
    <dbReference type="NCBI Taxonomy" id="486041"/>
    <lineage>
        <taxon>Eukaryota</taxon>
        <taxon>Fungi</taxon>
        <taxon>Dikarya</taxon>
        <taxon>Basidiomycota</taxon>
        <taxon>Agaricomycotina</taxon>
        <taxon>Agaricomycetes</taxon>
        <taxon>Agaricomycetidae</taxon>
        <taxon>Agaricales</taxon>
        <taxon>Agaricineae</taxon>
        <taxon>Hydnangiaceae</taxon>
        <taxon>Laccaria</taxon>
    </lineage>
</organism>
<dbReference type="RefSeq" id="XP_001888646.1">
    <property type="nucleotide sequence ID" value="XM_001888611.1"/>
</dbReference>
<evidence type="ECO:0000313" key="5">
    <source>
        <dbReference type="Proteomes" id="UP000001194"/>
    </source>
</evidence>
<dbReference type="InParanoid" id="B0DXL0"/>
<name>B0DXL0_LACBS</name>
<evidence type="ECO:0000256" key="1">
    <source>
        <dbReference type="PROSITE-ProRule" id="PRU00723"/>
    </source>
</evidence>
<dbReference type="STRING" id="486041.B0DXL0"/>
<dbReference type="Proteomes" id="UP000001194">
    <property type="component" value="Unassembled WGS sequence"/>
</dbReference>
<dbReference type="EMBL" id="DS547147">
    <property type="protein sequence ID" value="EDR00637.1"/>
    <property type="molecule type" value="Genomic_DNA"/>
</dbReference>
<dbReference type="AlphaFoldDB" id="B0DXL0"/>
<feature type="zinc finger region" description="C3H1-type" evidence="1">
    <location>
        <begin position="378"/>
        <end position="406"/>
    </location>
</feature>
<evidence type="ECO:0000256" key="2">
    <source>
        <dbReference type="SAM" id="MobiDB-lite"/>
    </source>
</evidence>
<feature type="compositionally biased region" description="Basic and acidic residues" evidence="2">
    <location>
        <begin position="136"/>
        <end position="157"/>
    </location>
</feature>
<feature type="domain" description="C3H1-type" evidence="3">
    <location>
        <begin position="378"/>
        <end position="406"/>
    </location>
</feature>
<dbReference type="HOGENOM" id="CLU_041692_1_0_1"/>
<protein>
    <submittedName>
        <fullName evidence="4">Predicted protein</fullName>
    </submittedName>
</protein>
<dbReference type="KEGG" id="lbc:LACBIDRAFT_313122"/>
<dbReference type="PROSITE" id="PS50103">
    <property type="entry name" value="ZF_C3H1"/>
    <property type="match status" value="1"/>
</dbReference>
<accession>B0DXL0</accession>
<sequence>MTDLDLQTDQTLSTSNDQTSSEPPPQADSTQPSALLPVEAVEECEKCVEEYRAGTADKVLVFLRLQTIISRYATDDQARPTIQALKSYLAMLDNHDRLREGAVERGRLSAESDSARRHTEPGEAEPGISPQGELSPQDKVEDTSKRPRSPGPDDRPDSPSSKRHIDPSRFPWVIQEEVDPAPLSLELRQTQTCLENFARDPKFAKSSLLNSARCPQFPDGEWTNIILGRVVDLDHVLSGIYAVGADDRKREKVGTLEFVVGSCTPAKTVRSHSDWTIAWDGYVEALLFVFPHRNSELIAYAKFIRQLFTSMPPERHGRVLHFDKAVRLCVSQRRDLLLTDHANFTNLSLLWLQNGGGSSGLPRNETTRSSRRPSSSSKPRREACRRFNAGTCPNSQSSCDYAHICSKCRGTGHIASACGK</sequence>
<proteinExistence type="predicted"/>
<keyword evidence="1" id="KW-0863">Zinc-finger</keyword>
<dbReference type="GO" id="GO:0008270">
    <property type="term" value="F:zinc ion binding"/>
    <property type="evidence" value="ECO:0007669"/>
    <property type="project" value="UniProtKB-KW"/>
</dbReference>
<feature type="region of interest" description="Disordered" evidence="2">
    <location>
        <begin position="357"/>
        <end position="382"/>
    </location>
</feature>
<reference evidence="4 5" key="1">
    <citation type="journal article" date="2008" name="Nature">
        <title>The genome of Laccaria bicolor provides insights into mycorrhizal symbiosis.</title>
        <authorList>
            <person name="Martin F."/>
            <person name="Aerts A."/>
            <person name="Ahren D."/>
            <person name="Brun A."/>
            <person name="Danchin E.G.J."/>
            <person name="Duchaussoy F."/>
            <person name="Gibon J."/>
            <person name="Kohler A."/>
            <person name="Lindquist E."/>
            <person name="Pereda V."/>
            <person name="Salamov A."/>
            <person name="Shapiro H.J."/>
            <person name="Wuyts J."/>
            <person name="Blaudez D."/>
            <person name="Buee M."/>
            <person name="Brokstein P."/>
            <person name="Canbaeck B."/>
            <person name="Cohen D."/>
            <person name="Courty P.E."/>
            <person name="Coutinho P.M."/>
            <person name="Delaruelle C."/>
            <person name="Detter J.C."/>
            <person name="Deveau A."/>
            <person name="DiFazio S."/>
            <person name="Duplessis S."/>
            <person name="Fraissinet-Tachet L."/>
            <person name="Lucic E."/>
            <person name="Frey-Klett P."/>
            <person name="Fourrey C."/>
            <person name="Feussner I."/>
            <person name="Gay G."/>
            <person name="Grimwood J."/>
            <person name="Hoegger P.J."/>
            <person name="Jain P."/>
            <person name="Kilaru S."/>
            <person name="Labbe J."/>
            <person name="Lin Y.C."/>
            <person name="Legue V."/>
            <person name="Le Tacon F."/>
            <person name="Marmeisse R."/>
            <person name="Melayah D."/>
            <person name="Montanini B."/>
            <person name="Muratet M."/>
            <person name="Nehls U."/>
            <person name="Niculita-Hirzel H."/>
            <person name="Oudot-Le Secq M.P."/>
            <person name="Peter M."/>
            <person name="Quesneville H."/>
            <person name="Rajashekar B."/>
            <person name="Reich M."/>
            <person name="Rouhier N."/>
            <person name="Schmutz J."/>
            <person name="Yin T."/>
            <person name="Chalot M."/>
            <person name="Henrissat B."/>
            <person name="Kuees U."/>
            <person name="Lucas S."/>
            <person name="Van de Peer Y."/>
            <person name="Podila G.K."/>
            <person name="Polle A."/>
            <person name="Pukkila P.J."/>
            <person name="Richardson P.M."/>
            <person name="Rouze P."/>
            <person name="Sanders I.R."/>
            <person name="Stajich J.E."/>
            <person name="Tunlid A."/>
            <person name="Tuskan G."/>
            <person name="Grigoriev I.V."/>
        </authorList>
    </citation>
    <scope>NUCLEOTIDE SEQUENCE [LARGE SCALE GENOMIC DNA]</scope>
    <source>
        <strain evidence="5">S238N-H82 / ATCC MYA-4686</strain>
    </source>
</reference>
<feature type="region of interest" description="Disordered" evidence="2">
    <location>
        <begin position="1"/>
        <end position="33"/>
    </location>
</feature>
<keyword evidence="1" id="KW-0479">Metal-binding</keyword>
<dbReference type="OrthoDB" id="2355984at2759"/>
<feature type="compositionally biased region" description="Basic and acidic residues" evidence="2">
    <location>
        <begin position="103"/>
        <end position="121"/>
    </location>
</feature>
<evidence type="ECO:0000313" key="4">
    <source>
        <dbReference type="EMBL" id="EDR00637.1"/>
    </source>
</evidence>
<gene>
    <name evidence="4" type="ORF">LACBIDRAFT_313122</name>
</gene>
<dbReference type="GeneID" id="6084291"/>
<keyword evidence="5" id="KW-1185">Reference proteome</keyword>
<keyword evidence="1" id="KW-0862">Zinc</keyword>
<dbReference type="InterPro" id="IPR000571">
    <property type="entry name" value="Znf_CCCH"/>
</dbReference>